<feature type="non-terminal residue" evidence="1">
    <location>
        <position position="150"/>
    </location>
</feature>
<sequence>NKDKNLENQSIQESDSQTVTTIDTVFSEAKNAETSWAVQIEEIEEAKLKNVEAKTSQEPQRTCKTIANLKTNHVQTNNKINAYQTTNRTKQPNITEVDHQKQTETRSINAKTTTSKSNKTASPDTEHMSDEKVQSASDTAPSHEKTPKST</sequence>
<comment type="caution">
    <text evidence="1">The sequence shown here is derived from an EMBL/GenBank/DDBJ whole genome shotgun (WGS) entry which is preliminary data.</text>
</comment>
<organism evidence="1 2">
    <name type="scientific">Dentiscutata heterogama</name>
    <dbReference type="NCBI Taxonomy" id="1316150"/>
    <lineage>
        <taxon>Eukaryota</taxon>
        <taxon>Fungi</taxon>
        <taxon>Fungi incertae sedis</taxon>
        <taxon>Mucoromycota</taxon>
        <taxon>Glomeromycotina</taxon>
        <taxon>Glomeromycetes</taxon>
        <taxon>Diversisporales</taxon>
        <taxon>Gigasporaceae</taxon>
        <taxon>Dentiscutata</taxon>
    </lineage>
</organism>
<evidence type="ECO:0000313" key="2">
    <source>
        <dbReference type="Proteomes" id="UP000789702"/>
    </source>
</evidence>
<evidence type="ECO:0000313" key="1">
    <source>
        <dbReference type="EMBL" id="CAG8741913.1"/>
    </source>
</evidence>
<accession>A0ACA9Q9A0</accession>
<proteinExistence type="predicted"/>
<keyword evidence="2" id="KW-1185">Reference proteome</keyword>
<protein>
    <submittedName>
        <fullName evidence="1">14016_t:CDS:1</fullName>
    </submittedName>
</protein>
<feature type="non-terminal residue" evidence="1">
    <location>
        <position position="1"/>
    </location>
</feature>
<gene>
    <name evidence="1" type="ORF">DHETER_LOCUS14101</name>
</gene>
<name>A0ACA9Q9A0_9GLOM</name>
<reference evidence="1" key="1">
    <citation type="submission" date="2021-06" db="EMBL/GenBank/DDBJ databases">
        <authorList>
            <person name="Kallberg Y."/>
            <person name="Tangrot J."/>
            <person name="Rosling A."/>
        </authorList>
    </citation>
    <scope>NUCLEOTIDE SEQUENCE</scope>
    <source>
        <strain evidence="1">IL203A</strain>
    </source>
</reference>
<dbReference type="Proteomes" id="UP000789702">
    <property type="component" value="Unassembled WGS sequence"/>
</dbReference>
<dbReference type="EMBL" id="CAJVPU010041613">
    <property type="protein sequence ID" value="CAG8741913.1"/>
    <property type="molecule type" value="Genomic_DNA"/>
</dbReference>